<organism evidence="1 2">
    <name type="scientific">Rotaria sordida</name>
    <dbReference type="NCBI Taxonomy" id="392033"/>
    <lineage>
        <taxon>Eukaryota</taxon>
        <taxon>Metazoa</taxon>
        <taxon>Spiralia</taxon>
        <taxon>Gnathifera</taxon>
        <taxon>Rotifera</taxon>
        <taxon>Eurotatoria</taxon>
        <taxon>Bdelloidea</taxon>
        <taxon>Philodinida</taxon>
        <taxon>Philodinidae</taxon>
        <taxon>Rotaria</taxon>
    </lineage>
</organism>
<reference evidence="1" key="1">
    <citation type="submission" date="2021-02" db="EMBL/GenBank/DDBJ databases">
        <authorList>
            <person name="Nowell W R."/>
        </authorList>
    </citation>
    <scope>NUCLEOTIDE SEQUENCE</scope>
</reference>
<dbReference type="PANTHER" id="PTHR47160:SF10">
    <property type="entry name" value="MULE TRANSPOSASE DOMAIN-CONTAINING PROTEIN"/>
    <property type="match status" value="1"/>
</dbReference>
<comment type="caution">
    <text evidence="1">The sequence shown here is derived from an EMBL/GenBank/DDBJ whole genome shotgun (WGS) entry which is preliminary data.</text>
</comment>
<dbReference type="Proteomes" id="UP000663864">
    <property type="component" value="Unassembled WGS sequence"/>
</dbReference>
<evidence type="ECO:0000313" key="1">
    <source>
        <dbReference type="EMBL" id="CAF0791339.1"/>
    </source>
</evidence>
<protein>
    <recommendedName>
        <fullName evidence="3">FLYWCH-type domain-containing protein</fullName>
    </recommendedName>
</protein>
<proteinExistence type="predicted"/>
<evidence type="ECO:0008006" key="3">
    <source>
        <dbReference type="Google" id="ProtNLM"/>
    </source>
</evidence>
<gene>
    <name evidence="1" type="ORF">ZHD862_LOCUS1926</name>
</gene>
<evidence type="ECO:0000313" key="2">
    <source>
        <dbReference type="Proteomes" id="UP000663864"/>
    </source>
</evidence>
<name>A0A813S7R9_9BILA</name>
<dbReference type="AlphaFoldDB" id="A0A813S7R9"/>
<sequence length="284" mass="33495">MSLIKSVKGKDQLLLDGYRYRRARYDDGIYTTYQDHICRAPDSDEIEKALYNYEIKKNAQQCHDPPRLIIQNARLKISLDAAINIPQYTASQRSIQRVRRDKDVQTEPKTFADIIIPSNYQVNALNEPFLLYDNNDNQRRILIFATKQHLDFLNECESWHCDGTFAVAPKLFEQMYSIHGSIRGKKLPLLYSLLPNKDQKTYEELFRIVAQHELHLKKEFLENQNNRRTMKNLAALAFVPPNNIVEEFSRIKENASDVLDGNKLYILNFYYILSSFRFDFVFRR</sequence>
<accession>A0A813S7R9</accession>
<dbReference type="EMBL" id="CAJNOT010000035">
    <property type="protein sequence ID" value="CAF0791339.1"/>
    <property type="molecule type" value="Genomic_DNA"/>
</dbReference>
<dbReference type="PANTHER" id="PTHR47160">
    <property type="entry name" value="PUTATIVE-RELATED"/>
    <property type="match status" value="1"/>
</dbReference>